<evidence type="ECO:0000259" key="1">
    <source>
        <dbReference type="Pfam" id="PF00078"/>
    </source>
</evidence>
<accession>A0AA38TL13</accession>
<keyword evidence="3" id="KW-1185">Reference proteome</keyword>
<dbReference type="CDD" id="cd01647">
    <property type="entry name" value="RT_LTR"/>
    <property type="match status" value="1"/>
</dbReference>
<dbReference type="PANTHER" id="PTHR37984">
    <property type="entry name" value="PROTEIN CBG26694"/>
    <property type="match status" value="1"/>
</dbReference>
<dbReference type="AlphaFoldDB" id="A0AA38TL13"/>
<gene>
    <name evidence="2" type="ORF">OSB04_010545</name>
</gene>
<evidence type="ECO:0000313" key="2">
    <source>
        <dbReference type="EMBL" id="KAJ9555931.1"/>
    </source>
</evidence>
<dbReference type="InterPro" id="IPR043128">
    <property type="entry name" value="Rev_trsase/Diguanyl_cyclase"/>
</dbReference>
<name>A0AA38TL13_9ASTR</name>
<dbReference type="Gene3D" id="3.30.70.270">
    <property type="match status" value="3"/>
</dbReference>
<proteinExistence type="predicted"/>
<dbReference type="Pfam" id="PF00078">
    <property type="entry name" value="RVT_1"/>
    <property type="match status" value="1"/>
</dbReference>
<dbReference type="FunFam" id="3.30.70.270:FF:000003">
    <property type="entry name" value="Transposon Ty3-G Gag-Pol polyprotein"/>
    <property type="match status" value="1"/>
</dbReference>
<feature type="domain" description="Reverse transcriptase" evidence="1">
    <location>
        <begin position="89"/>
        <end position="157"/>
    </location>
</feature>
<dbReference type="InterPro" id="IPR043502">
    <property type="entry name" value="DNA/RNA_pol_sf"/>
</dbReference>
<dbReference type="SUPFAM" id="SSF56672">
    <property type="entry name" value="DNA/RNA polymerases"/>
    <property type="match status" value="1"/>
</dbReference>
<comment type="caution">
    <text evidence="2">The sequence shown here is derived from an EMBL/GenBank/DDBJ whole genome shotgun (WGS) entry which is preliminary data.</text>
</comment>
<protein>
    <recommendedName>
        <fullName evidence="1">Reverse transcriptase domain-containing protein</fullName>
    </recommendedName>
</protein>
<dbReference type="EMBL" id="JARYMX010000003">
    <property type="protein sequence ID" value="KAJ9555931.1"/>
    <property type="molecule type" value="Genomic_DNA"/>
</dbReference>
<sequence length="261" mass="30495">MYNFGVISYKKLLKHYSNYRSHPIYKPLRIQTLAIIFWNVDSHPVLPTPIAFSGSPIQMPSRNGRRFIFAKRKWTSKGHVRESMSPCAPKKDGTWRICVDSRAINKIIVRYRFPIPRLDDLLDQISGATIFTKLDLKSGYYQIRLRPGDEWKTAFKTLVYFDDILIYNATFGEHVDHVRQVLTLLRRDKFYAAIKKCVFMVPKVLFLGYVISGEGIHVDESKVAAVKQWPTPKTITDVRSFHGLASFYRRFIPHFSPLWHR</sequence>
<dbReference type="InterPro" id="IPR050951">
    <property type="entry name" value="Retrovirus_Pol_polyprotein"/>
</dbReference>
<dbReference type="Proteomes" id="UP001172457">
    <property type="component" value="Chromosome 3"/>
</dbReference>
<reference evidence="2" key="1">
    <citation type="submission" date="2023-03" db="EMBL/GenBank/DDBJ databases">
        <title>Chromosome-scale reference genome and RAD-based genetic map of yellow starthistle (Centaurea solstitialis) reveal putative structural variation and QTLs associated with invader traits.</title>
        <authorList>
            <person name="Reatini B."/>
            <person name="Cang F.A."/>
            <person name="Jiang Q."/>
            <person name="Mckibben M.T.W."/>
            <person name="Barker M.S."/>
            <person name="Rieseberg L.H."/>
            <person name="Dlugosch K.M."/>
        </authorList>
    </citation>
    <scope>NUCLEOTIDE SEQUENCE</scope>
    <source>
        <strain evidence="2">CAN-66</strain>
        <tissue evidence="2">Leaf</tissue>
    </source>
</reference>
<dbReference type="Gene3D" id="3.10.10.10">
    <property type="entry name" value="HIV Type 1 Reverse Transcriptase, subunit A, domain 1"/>
    <property type="match status" value="1"/>
</dbReference>
<dbReference type="PANTHER" id="PTHR37984:SF5">
    <property type="entry name" value="PROTEIN NYNRIN-LIKE"/>
    <property type="match status" value="1"/>
</dbReference>
<evidence type="ECO:0000313" key="3">
    <source>
        <dbReference type="Proteomes" id="UP001172457"/>
    </source>
</evidence>
<dbReference type="InterPro" id="IPR000477">
    <property type="entry name" value="RT_dom"/>
</dbReference>
<organism evidence="2 3">
    <name type="scientific">Centaurea solstitialis</name>
    <name type="common">yellow star-thistle</name>
    <dbReference type="NCBI Taxonomy" id="347529"/>
    <lineage>
        <taxon>Eukaryota</taxon>
        <taxon>Viridiplantae</taxon>
        <taxon>Streptophyta</taxon>
        <taxon>Embryophyta</taxon>
        <taxon>Tracheophyta</taxon>
        <taxon>Spermatophyta</taxon>
        <taxon>Magnoliopsida</taxon>
        <taxon>eudicotyledons</taxon>
        <taxon>Gunneridae</taxon>
        <taxon>Pentapetalae</taxon>
        <taxon>asterids</taxon>
        <taxon>campanulids</taxon>
        <taxon>Asterales</taxon>
        <taxon>Asteraceae</taxon>
        <taxon>Carduoideae</taxon>
        <taxon>Cardueae</taxon>
        <taxon>Centaureinae</taxon>
        <taxon>Centaurea</taxon>
    </lineage>
</organism>